<accession>A0A7U4LGV8</accession>
<dbReference type="KEGG" id="sphi:TS85_20855"/>
<dbReference type="InterPro" id="IPR014942">
    <property type="entry name" value="AbiEii"/>
</dbReference>
<organism evidence="1 2">
    <name type="scientific">Sphingomonas hengshuiensis</name>
    <dbReference type="NCBI Taxonomy" id="1609977"/>
    <lineage>
        <taxon>Bacteria</taxon>
        <taxon>Pseudomonadati</taxon>
        <taxon>Pseudomonadota</taxon>
        <taxon>Alphaproteobacteria</taxon>
        <taxon>Sphingomonadales</taxon>
        <taxon>Sphingomonadaceae</taxon>
        <taxon>Sphingomonas</taxon>
    </lineage>
</organism>
<reference evidence="1 2" key="1">
    <citation type="journal article" date="2015" name="Int. J. Syst. Evol. Microbiol.">
        <title>Sphingomonas hengshuiensis sp. nov., isolated from lake wetland.</title>
        <authorList>
            <person name="Wei S."/>
            <person name="Wang T."/>
            <person name="Liu H."/>
            <person name="Zhang C."/>
            <person name="Guo J."/>
            <person name="Wang Q."/>
            <person name="Liang K."/>
            <person name="Zhang Z."/>
        </authorList>
    </citation>
    <scope>NUCLEOTIDE SEQUENCE [LARGE SCALE GENOMIC DNA]</scope>
    <source>
        <strain evidence="1 2">WHSC-8</strain>
    </source>
</reference>
<evidence type="ECO:0008006" key="3">
    <source>
        <dbReference type="Google" id="ProtNLM"/>
    </source>
</evidence>
<keyword evidence="2" id="KW-1185">Reference proteome</keyword>
<gene>
    <name evidence="1" type="ORF">TS85_20855</name>
</gene>
<sequence>MAEPYRDQVRLLLDILPLVMAEPVFALKGGTAINLFEWDMPRLSVDIDLTYLPNHDRKESLGAIGEALARIGAEIARRLPPTRVTQARQGGEGMEVKLNCQRVRTQVKIEVNPSLRGHLLPVRDLACSDQVQEQFEAFVEARCMSHGELFGGKICAALDRQHPRDLFDVKRLLDQEGLTDEVRLGAIAGFVSHGRPIAELVDPARKDQRETFRSQFEGMPFEPFSYDDHQATLERLVGALRGSFTDDDRAFLLSFEAGDPDWSRFPIAALAELPAPQFKLMNIRKFREASPERHKAVLNALEKSLISPASATVR</sequence>
<dbReference type="Proteomes" id="UP000032300">
    <property type="component" value="Chromosome"/>
</dbReference>
<protein>
    <recommendedName>
        <fullName evidence="3">Nucleotidyl transferase AbiEii/AbiGii toxin family protein</fullName>
    </recommendedName>
</protein>
<dbReference type="EMBL" id="CP010836">
    <property type="protein sequence ID" value="AJP73723.1"/>
    <property type="molecule type" value="Genomic_DNA"/>
</dbReference>
<proteinExistence type="predicted"/>
<reference evidence="1 2" key="2">
    <citation type="submission" date="2015-02" db="EMBL/GenBank/DDBJ databases">
        <title>The complete genome of Sphingomonas hengshuiensis sp. WHSC-8 isolated from soil of Hengshui Lake.</title>
        <authorList>
            <person name="Wei S."/>
            <person name="Guo J."/>
            <person name="Su C."/>
            <person name="Wu R."/>
            <person name="Zhang Z."/>
            <person name="Liang K."/>
            <person name="Li H."/>
            <person name="Wang T."/>
            <person name="Liu H."/>
            <person name="Zhang C."/>
            <person name="Li Z."/>
            <person name="Wang Q."/>
            <person name="Meng J."/>
        </authorList>
    </citation>
    <scope>NUCLEOTIDE SEQUENCE [LARGE SCALE GENOMIC DNA]</scope>
    <source>
        <strain evidence="1 2">WHSC-8</strain>
    </source>
</reference>
<evidence type="ECO:0000313" key="1">
    <source>
        <dbReference type="EMBL" id="AJP73723.1"/>
    </source>
</evidence>
<name>A0A7U4LGV8_9SPHN</name>
<dbReference type="Pfam" id="PF08843">
    <property type="entry name" value="AbiEii"/>
    <property type="match status" value="1"/>
</dbReference>
<evidence type="ECO:0000313" key="2">
    <source>
        <dbReference type="Proteomes" id="UP000032300"/>
    </source>
</evidence>
<dbReference type="Gene3D" id="3.10.450.620">
    <property type="entry name" value="JHP933, nucleotidyltransferase-like core domain"/>
    <property type="match status" value="1"/>
</dbReference>
<dbReference type="AlphaFoldDB" id="A0A7U4LGV8"/>